<dbReference type="Proteomes" id="UP000466730">
    <property type="component" value="Unassembled WGS sequence"/>
</dbReference>
<evidence type="ECO:0000313" key="2">
    <source>
        <dbReference type="EMBL" id="MRH20970.1"/>
    </source>
</evidence>
<dbReference type="InterPro" id="IPR000014">
    <property type="entry name" value="PAS"/>
</dbReference>
<reference evidence="2 3" key="1">
    <citation type="submission" date="2019-11" db="EMBL/GenBank/DDBJ databases">
        <title>Draft Whole-Genome sequence of the marine photosynthetic bacterium Rhodovulum strictum DSM 11289.</title>
        <authorList>
            <person name="Kyndt J.A."/>
            <person name="Meyer T.E."/>
        </authorList>
    </citation>
    <scope>NUCLEOTIDE SEQUENCE [LARGE SCALE GENOMIC DNA]</scope>
    <source>
        <strain evidence="2 3">DSM 11289</strain>
    </source>
</reference>
<dbReference type="AlphaFoldDB" id="A0A844B5J8"/>
<dbReference type="Pfam" id="PF08447">
    <property type="entry name" value="PAS_3"/>
    <property type="match status" value="1"/>
</dbReference>
<keyword evidence="2" id="KW-0418">Kinase</keyword>
<accession>A0A844B5J8</accession>
<dbReference type="InterPro" id="IPR013655">
    <property type="entry name" value="PAS_fold_3"/>
</dbReference>
<dbReference type="RefSeq" id="WP_153748280.1">
    <property type="nucleotide sequence ID" value="NZ_BAAADI010000007.1"/>
</dbReference>
<sequence>MRQTGGREPIPDQGEVAFGIDEIFYSRTDGRGVIRAGNSVFRRISGHDWPDLIGAPHKIIRHPDVPRAVFWLLWQTIQGGAPVAAYVKNKARDGRHYWVFAVVLPIEGGFLSVRIKPSGPLFAAVQNEYEALCTRERAEKLHPEASAAILLARLAELGFASYGDFMAQALSNELAIRDTASGGVRCERLRTMEAVSESLTDASREQRGLTQTFGALKTVPTNIRILANRLEPVGGPITAISENYKIASTEIVSRLGAFAGADGNLCDRMARVVRDGVFLMGCAEVQSELVRQFRADNGACGPNDSGLEMAMLTDLEARCAERAREGLAEAIRMARMLSRTSQDLRRMVLGLDSIRVMGRVECGRLTAGAESLGGLIEQLETYHTAIKDRLESIIQLSDRIRSGAERYAAGTA</sequence>
<dbReference type="OrthoDB" id="266313at2"/>
<evidence type="ECO:0000259" key="1">
    <source>
        <dbReference type="Pfam" id="PF08447"/>
    </source>
</evidence>
<dbReference type="EMBL" id="WJPO01000010">
    <property type="protein sequence ID" value="MRH20970.1"/>
    <property type="molecule type" value="Genomic_DNA"/>
</dbReference>
<feature type="domain" description="PAS fold-3" evidence="1">
    <location>
        <begin position="39"/>
        <end position="106"/>
    </location>
</feature>
<evidence type="ECO:0000313" key="3">
    <source>
        <dbReference type="Proteomes" id="UP000466730"/>
    </source>
</evidence>
<dbReference type="Gene3D" id="3.30.450.20">
    <property type="entry name" value="PAS domain"/>
    <property type="match status" value="1"/>
</dbReference>
<proteinExistence type="predicted"/>
<name>A0A844B5J8_9RHOB</name>
<dbReference type="CDD" id="cd00130">
    <property type="entry name" value="PAS"/>
    <property type="match status" value="1"/>
</dbReference>
<dbReference type="GO" id="GO:0016301">
    <property type="term" value="F:kinase activity"/>
    <property type="evidence" value="ECO:0007669"/>
    <property type="project" value="UniProtKB-KW"/>
</dbReference>
<organism evidence="2 3">
    <name type="scientific">Rhodovulum strictum</name>
    <dbReference type="NCBI Taxonomy" id="58314"/>
    <lineage>
        <taxon>Bacteria</taxon>
        <taxon>Pseudomonadati</taxon>
        <taxon>Pseudomonadota</taxon>
        <taxon>Alphaproteobacteria</taxon>
        <taxon>Rhodobacterales</taxon>
        <taxon>Paracoccaceae</taxon>
        <taxon>Rhodovulum</taxon>
    </lineage>
</organism>
<comment type="caution">
    <text evidence="2">The sequence shown here is derived from an EMBL/GenBank/DDBJ whole genome shotgun (WGS) entry which is preliminary data.</text>
</comment>
<gene>
    <name evidence="2" type="ORF">GH815_08185</name>
</gene>
<dbReference type="InterPro" id="IPR035965">
    <property type="entry name" value="PAS-like_dom_sf"/>
</dbReference>
<dbReference type="SUPFAM" id="SSF55785">
    <property type="entry name" value="PYP-like sensor domain (PAS domain)"/>
    <property type="match status" value="1"/>
</dbReference>
<keyword evidence="3" id="KW-1185">Reference proteome</keyword>
<protein>
    <submittedName>
        <fullName evidence="2">Histidine kinase</fullName>
    </submittedName>
</protein>
<keyword evidence="2" id="KW-0808">Transferase</keyword>